<evidence type="ECO:0000313" key="1">
    <source>
        <dbReference type="EMBL" id="KAJ2975183.1"/>
    </source>
</evidence>
<sequence length="163" mass="17946">MLSISLSTPLAGAARAEKSKQMANNHPAIINSRSVQQVLVKIQQSLRRMPGVAGAQSTDIVNQLQEVGQIISQETTALVDALMNLTLDQEDTDKAVARMSIEANIAKAQIDEQNDTIQKLEERIQNEIERRAQSEKSASVKSEKNSPDTIKSPQNRDDELIKV</sequence>
<gene>
    <name evidence="1" type="ORF">NQ176_g5656</name>
</gene>
<protein>
    <submittedName>
        <fullName evidence="1">Uncharacterized protein</fullName>
    </submittedName>
</protein>
<comment type="caution">
    <text evidence="1">The sequence shown here is derived from an EMBL/GenBank/DDBJ whole genome shotgun (WGS) entry which is preliminary data.</text>
</comment>
<dbReference type="Proteomes" id="UP001143910">
    <property type="component" value="Unassembled WGS sequence"/>
</dbReference>
<accession>A0ACC1N9Q8</accession>
<organism evidence="1 2">
    <name type="scientific">Zarea fungicola</name>
    <dbReference type="NCBI Taxonomy" id="93591"/>
    <lineage>
        <taxon>Eukaryota</taxon>
        <taxon>Fungi</taxon>
        <taxon>Dikarya</taxon>
        <taxon>Ascomycota</taxon>
        <taxon>Pezizomycotina</taxon>
        <taxon>Sordariomycetes</taxon>
        <taxon>Hypocreomycetidae</taxon>
        <taxon>Hypocreales</taxon>
        <taxon>Cordycipitaceae</taxon>
        <taxon>Zarea</taxon>
    </lineage>
</organism>
<evidence type="ECO:0000313" key="2">
    <source>
        <dbReference type="Proteomes" id="UP001143910"/>
    </source>
</evidence>
<proteinExistence type="predicted"/>
<name>A0ACC1N9Q8_9HYPO</name>
<dbReference type="EMBL" id="JANJQO010000738">
    <property type="protein sequence ID" value="KAJ2975183.1"/>
    <property type="molecule type" value="Genomic_DNA"/>
</dbReference>
<reference evidence="1" key="1">
    <citation type="submission" date="2022-08" db="EMBL/GenBank/DDBJ databases">
        <title>Genome Sequence of Lecanicillium fungicola.</title>
        <authorList>
            <person name="Buettner E."/>
        </authorList>
    </citation>
    <scope>NUCLEOTIDE SEQUENCE</scope>
    <source>
        <strain evidence="1">Babe33</strain>
    </source>
</reference>
<keyword evidence="2" id="KW-1185">Reference proteome</keyword>